<evidence type="ECO:0000313" key="2">
    <source>
        <dbReference type="Proteomes" id="UP000379480"/>
    </source>
</evidence>
<dbReference type="InterPro" id="IPR011006">
    <property type="entry name" value="CheY-like_superfamily"/>
</dbReference>
<sequence length="156" mass="17845">MSLPWSPNMSNKALRILIADDQHFHRMKIERVLNQLGYFRIAPANTLQELLSLVEYGCEPFDLVMISASMTTGFDLDLLAFCVDNEQIRHGFIYDDQRVQRTPIQASHRQKVEVSLARTPDLESIGRLMNSIDPHTRYAEVSGTPWQSGFCHSYAC</sequence>
<gene>
    <name evidence="1" type="ORF">PS723_04053</name>
</gene>
<dbReference type="Proteomes" id="UP000379480">
    <property type="component" value="Unassembled WGS sequence"/>
</dbReference>
<dbReference type="EMBL" id="CABVHY010000021">
    <property type="protein sequence ID" value="VVO19057.1"/>
    <property type="molecule type" value="Genomic_DNA"/>
</dbReference>
<evidence type="ECO:0008006" key="3">
    <source>
        <dbReference type="Google" id="ProtNLM"/>
    </source>
</evidence>
<dbReference type="AlphaFoldDB" id="A0A5E7DNM1"/>
<name>A0A5E7DNM1_PSEFL</name>
<protein>
    <recommendedName>
        <fullName evidence="3">Chemotaxis protein CheY</fullName>
    </recommendedName>
</protein>
<organism evidence="1 2">
    <name type="scientific">Pseudomonas fluorescens</name>
    <dbReference type="NCBI Taxonomy" id="294"/>
    <lineage>
        <taxon>Bacteria</taxon>
        <taxon>Pseudomonadati</taxon>
        <taxon>Pseudomonadota</taxon>
        <taxon>Gammaproteobacteria</taxon>
        <taxon>Pseudomonadales</taxon>
        <taxon>Pseudomonadaceae</taxon>
        <taxon>Pseudomonas</taxon>
    </lineage>
</organism>
<accession>A0A5E7DNM1</accession>
<evidence type="ECO:0000313" key="1">
    <source>
        <dbReference type="EMBL" id="VVO19057.1"/>
    </source>
</evidence>
<proteinExistence type="predicted"/>
<dbReference type="Gene3D" id="3.40.50.2300">
    <property type="match status" value="1"/>
</dbReference>
<dbReference type="SUPFAM" id="SSF52172">
    <property type="entry name" value="CheY-like"/>
    <property type="match status" value="1"/>
</dbReference>
<reference evidence="1 2" key="1">
    <citation type="submission" date="2019-09" db="EMBL/GenBank/DDBJ databases">
        <authorList>
            <person name="Chandra G."/>
            <person name="Truman W A."/>
        </authorList>
    </citation>
    <scope>NUCLEOTIDE SEQUENCE [LARGE SCALE GENOMIC DNA]</scope>
    <source>
        <strain evidence="1">PS723</strain>
    </source>
</reference>